<evidence type="ECO:0000313" key="8">
    <source>
        <dbReference type="Proteomes" id="UP000293874"/>
    </source>
</evidence>
<dbReference type="InterPro" id="IPR013249">
    <property type="entry name" value="RNA_pol_sigma70_r4_t2"/>
</dbReference>
<dbReference type="OrthoDB" id="659569at2"/>
<dbReference type="GO" id="GO:0006352">
    <property type="term" value="P:DNA-templated transcription initiation"/>
    <property type="evidence" value="ECO:0007669"/>
    <property type="project" value="InterPro"/>
</dbReference>
<evidence type="ECO:0000256" key="4">
    <source>
        <dbReference type="ARBA" id="ARBA00023163"/>
    </source>
</evidence>
<feature type="domain" description="RNA polymerase sigma-70 region 2" evidence="5">
    <location>
        <begin position="34"/>
        <end position="90"/>
    </location>
</feature>
<dbReference type="Pfam" id="PF04542">
    <property type="entry name" value="Sigma70_r2"/>
    <property type="match status" value="1"/>
</dbReference>
<accession>A0A4Q7N553</accession>
<organism evidence="7 8">
    <name type="scientific">Pseudobacter ginsenosidimutans</name>
    <dbReference type="NCBI Taxonomy" id="661488"/>
    <lineage>
        <taxon>Bacteria</taxon>
        <taxon>Pseudomonadati</taxon>
        <taxon>Bacteroidota</taxon>
        <taxon>Chitinophagia</taxon>
        <taxon>Chitinophagales</taxon>
        <taxon>Chitinophagaceae</taxon>
        <taxon>Pseudobacter</taxon>
    </lineage>
</organism>
<dbReference type="PANTHER" id="PTHR43133:SF46">
    <property type="entry name" value="RNA POLYMERASE SIGMA-70 FACTOR ECF SUBFAMILY"/>
    <property type="match status" value="1"/>
</dbReference>
<comment type="caution">
    <text evidence="7">The sequence shown here is derived from an EMBL/GenBank/DDBJ whole genome shotgun (WGS) entry which is preliminary data.</text>
</comment>
<dbReference type="Gene3D" id="1.10.1740.10">
    <property type="match status" value="1"/>
</dbReference>
<evidence type="ECO:0000259" key="5">
    <source>
        <dbReference type="Pfam" id="PF04542"/>
    </source>
</evidence>
<dbReference type="AlphaFoldDB" id="A0A4Q7N553"/>
<dbReference type="InterPro" id="IPR014284">
    <property type="entry name" value="RNA_pol_sigma-70_dom"/>
</dbReference>
<dbReference type="InterPro" id="IPR013325">
    <property type="entry name" value="RNA_pol_sigma_r2"/>
</dbReference>
<dbReference type="Proteomes" id="UP000293874">
    <property type="component" value="Unassembled WGS sequence"/>
</dbReference>
<dbReference type="PANTHER" id="PTHR43133">
    <property type="entry name" value="RNA POLYMERASE ECF-TYPE SIGMA FACTO"/>
    <property type="match status" value="1"/>
</dbReference>
<dbReference type="InterPro" id="IPR036388">
    <property type="entry name" value="WH-like_DNA-bd_sf"/>
</dbReference>
<dbReference type="NCBIfam" id="TIGR02937">
    <property type="entry name" value="sigma70-ECF"/>
    <property type="match status" value="1"/>
</dbReference>
<dbReference type="InterPro" id="IPR013324">
    <property type="entry name" value="RNA_pol_sigma_r3/r4-like"/>
</dbReference>
<dbReference type="SUPFAM" id="SSF88659">
    <property type="entry name" value="Sigma3 and sigma4 domains of RNA polymerase sigma factors"/>
    <property type="match status" value="1"/>
</dbReference>
<name>A0A4Q7N553_9BACT</name>
<keyword evidence="8" id="KW-1185">Reference proteome</keyword>
<reference evidence="7 8" key="1">
    <citation type="submission" date="2019-02" db="EMBL/GenBank/DDBJ databases">
        <title>Genomic Encyclopedia of Type Strains, Phase IV (KMG-IV): sequencing the most valuable type-strain genomes for metagenomic binning, comparative biology and taxonomic classification.</title>
        <authorList>
            <person name="Goeker M."/>
        </authorList>
    </citation>
    <scope>NUCLEOTIDE SEQUENCE [LARGE SCALE GENOMIC DNA]</scope>
    <source>
        <strain evidence="7 8">DSM 18116</strain>
    </source>
</reference>
<evidence type="ECO:0000259" key="6">
    <source>
        <dbReference type="Pfam" id="PF08281"/>
    </source>
</evidence>
<dbReference type="RefSeq" id="WP_130540435.1">
    <property type="nucleotide sequence ID" value="NZ_CP042431.1"/>
</dbReference>
<sequence>MLPDPPYTENELLLRIANSDEKAFAGFIGLHWKNIYGLALAWLKSVEEAEELAQDVFVKLWKSRDKLPELRDVKDYLFIIARNSFVSRIRLKLQDPDFVENQQEENHYWRPDRIMENKEAYAILLEGIALLPPKRQQIFRMSRLEGMTYPEIARQLDMNKDTVKQYIAKATVFLKAHMKERMPEQWALLIAFAEFF</sequence>
<protein>
    <submittedName>
        <fullName evidence="7">RNA polymerase sigma-70 factor (ECF subfamily)</fullName>
    </submittedName>
</protein>
<evidence type="ECO:0000256" key="3">
    <source>
        <dbReference type="ARBA" id="ARBA00023082"/>
    </source>
</evidence>
<evidence type="ECO:0000256" key="2">
    <source>
        <dbReference type="ARBA" id="ARBA00023015"/>
    </source>
</evidence>
<keyword evidence="2" id="KW-0805">Transcription regulation</keyword>
<dbReference type="GO" id="GO:0016987">
    <property type="term" value="F:sigma factor activity"/>
    <property type="evidence" value="ECO:0007669"/>
    <property type="project" value="UniProtKB-KW"/>
</dbReference>
<dbReference type="Gene3D" id="1.10.10.10">
    <property type="entry name" value="Winged helix-like DNA-binding domain superfamily/Winged helix DNA-binding domain"/>
    <property type="match status" value="1"/>
</dbReference>
<comment type="similarity">
    <text evidence="1">Belongs to the sigma-70 factor family. ECF subfamily.</text>
</comment>
<dbReference type="InterPro" id="IPR039425">
    <property type="entry name" value="RNA_pol_sigma-70-like"/>
</dbReference>
<keyword evidence="3" id="KW-0731">Sigma factor</keyword>
<evidence type="ECO:0000313" key="7">
    <source>
        <dbReference type="EMBL" id="RZS76120.1"/>
    </source>
</evidence>
<dbReference type="Pfam" id="PF08281">
    <property type="entry name" value="Sigma70_r4_2"/>
    <property type="match status" value="1"/>
</dbReference>
<gene>
    <name evidence="7" type="ORF">EV199_1998</name>
</gene>
<keyword evidence="4" id="KW-0804">Transcription</keyword>
<dbReference type="GO" id="GO:0003677">
    <property type="term" value="F:DNA binding"/>
    <property type="evidence" value="ECO:0007669"/>
    <property type="project" value="InterPro"/>
</dbReference>
<dbReference type="CDD" id="cd06171">
    <property type="entry name" value="Sigma70_r4"/>
    <property type="match status" value="1"/>
</dbReference>
<dbReference type="SUPFAM" id="SSF88946">
    <property type="entry name" value="Sigma2 domain of RNA polymerase sigma factors"/>
    <property type="match status" value="1"/>
</dbReference>
<dbReference type="InterPro" id="IPR007627">
    <property type="entry name" value="RNA_pol_sigma70_r2"/>
</dbReference>
<dbReference type="EMBL" id="SGXA01000001">
    <property type="protein sequence ID" value="RZS76120.1"/>
    <property type="molecule type" value="Genomic_DNA"/>
</dbReference>
<evidence type="ECO:0000256" key="1">
    <source>
        <dbReference type="ARBA" id="ARBA00010641"/>
    </source>
</evidence>
<feature type="domain" description="RNA polymerase sigma factor 70 region 4 type 2" evidence="6">
    <location>
        <begin position="123"/>
        <end position="170"/>
    </location>
</feature>
<proteinExistence type="inferred from homology"/>